<dbReference type="AlphaFoldDB" id="A0A4V3GHB8"/>
<comment type="similarity">
    <text evidence="1">Belongs to the peptidase S33 family.</text>
</comment>
<evidence type="ECO:0000256" key="4">
    <source>
        <dbReference type="SAM" id="SignalP"/>
    </source>
</evidence>
<feature type="compositionally biased region" description="Polar residues" evidence="3">
    <location>
        <begin position="532"/>
        <end position="548"/>
    </location>
</feature>
<dbReference type="Pfam" id="PF08386">
    <property type="entry name" value="Abhydrolase_4"/>
    <property type="match status" value="1"/>
</dbReference>
<keyword evidence="4" id="KW-0732">Signal</keyword>
<dbReference type="GO" id="GO:0016787">
    <property type="term" value="F:hydrolase activity"/>
    <property type="evidence" value="ECO:0007669"/>
    <property type="project" value="UniProtKB-KW"/>
</dbReference>
<feature type="signal peptide" evidence="4">
    <location>
        <begin position="1"/>
        <end position="29"/>
    </location>
</feature>
<evidence type="ECO:0000256" key="3">
    <source>
        <dbReference type="SAM" id="MobiDB-lite"/>
    </source>
</evidence>
<dbReference type="InterPro" id="IPR029058">
    <property type="entry name" value="AB_hydrolase_fold"/>
</dbReference>
<organism evidence="7 8">
    <name type="scientific">Kribbella pratensis</name>
    <dbReference type="NCBI Taxonomy" id="2512112"/>
    <lineage>
        <taxon>Bacteria</taxon>
        <taxon>Bacillati</taxon>
        <taxon>Actinomycetota</taxon>
        <taxon>Actinomycetes</taxon>
        <taxon>Propionibacteriales</taxon>
        <taxon>Kribbellaceae</taxon>
        <taxon>Kribbella</taxon>
    </lineage>
</organism>
<feature type="region of interest" description="Disordered" evidence="3">
    <location>
        <begin position="492"/>
        <end position="523"/>
    </location>
</feature>
<reference evidence="7 8" key="1">
    <citation type="submission" date="2019-03" db="EMBL/GenBank/DDBJ databases">
        <title>Genomic Encyclopedia of Type Strains, Phase III (KMG-III): the genomes of soil and plant-associated and newly described type strains.</title>
        <authorList>
            <person name="Whitman W."/>
        </authorList>
    </citation>
    <scope>NUCLEOTIDE SEQUENCE [LARGE SCALE GENOMIC DNA]</scope>
    <source>
        <strain evidence="7 8">VKM Ac-2573</strain>
    </source>
</reference>
<dbReference type="Proteomes" id="UP000295146">
    <property type="component" value="Unassembled WGS sequence"/>
</dbReference>
<keyword evidence="8" id="KW-1185">Reference proteome</keyword>
<protein>
    <submittedName>
        <fullName evidence="7">Alpha/beta hydrolase family protein</fullName>
    </submittedName>
</protein>
<dbReference type="SUPFAM" id="SSF53474">
    <property type="entry name" value="alpha/beta-Hydrolases"/>
    <property type="match status" value="1"/>
</dbReference>
<evidence type="ECO:0000259" key="6">
    <source>
        <dbReference type="Pfam" id="PF08386"/>
    </source>
</evidence>
<name>A0A4V3GHB8_9ACTN</name>
<gene>
    <name evidence="7" type="ORF">EV653_0641</name>
</gene>
<feature type="domain" description="Peptidase S33 tripeptidyl aminopeptidase-like C-terminal" evidence="6">
    <location>
        <begin position="396"/>
        <end position="492"/>
    </location>
</feature>
<feature type="chain" id="PRO_5020449135" evidence="4">
    <location>
        <begin position="30"/>
        <end position="548"/>
    </location>
</feature>
<sequence length="548" mass="59263">MRIRRLIVAAGVSLALVGGVISSIPAASAVPSGSTGHKPASYTPPPIQWGACASATLAKRNAQCGFVVVPLDYDHPNGTKIKLAVSRVMHKTPDSQAQGPMLVNPGGPGGSGLIYAIFGEFVPNGAGDAYDWIGFDPRGVGSSQPALSCIPDYAGYDRPFYVPVTPKLEQIWINRSKAYAKACNSAQHALLGHLTTLDSVRDMESIRKALGAPQINYYGFSYGTYLGQVYGTLYPNRFRRVIFDGVVNATRVWYKANLDQDFAFNKSVKVFFAYVAAHNSVWHLGTTERTVELRYYAEMYKLIRHPADGKIGPDEWNDIFTQAAYYVYGWVDIASAFAAWVHDRNAAPLVALYGSPPFDDNGYAVYLGVSCTDAKWPTNWNTWRRDNWRVYAKAPFLTWNNAWFNAPCAFWPAKAGHPVKVDGRHVQSALLINETLDAATPYSGALQTRKTFPHSVLIEGVGGTTHAGSLSGVACTDDRIVAYLQTGALPARRPGNQSDVKCPPVPAPQPDAALAATAKSSGATAALREQLRSTVGPSVRSSTPRAAG</sequence>
<dbReference type="InterPro" id="IPR051601">
    <property type="entry name" value="Serine_prot/Carboxylest_S33"/>
</dbReference>
<dbReference type="InterPro" id="IPR013595">
    <property type="entry name" value="Pept_S33_TAP-like_C"/>
</dbReference>
<dbReference type="PANTHER" id="PTHR43248">
    <property type="entry name" value="2-SUCCINYL-6-HYDROXY-2,4-CYCLOHEXADIENE-1-CARBOXYLATE SYNTHASE"/>
    <property type="match status" value="1"/>
</dbReference>
<feature type="region of interest" description="Disordered" evidence="3">
    <location>
        <begin position="529"/>
        <end position="548"/>
    </location>
</feature>
<feature type="domain" description="AB hydrolase-1" evidence="5">
    <location>
        <begin position="100"/>
        <end position="286"/>
    </location>
</feature>
<evidence type="ECO:0000256" key="2">
    <source>
        <dbReference type="ARBA" id="ARBA00022801"/>
    </source>
</evidence>
<keyword evidence="2 7" id="KW-0378">Hydrolase</keyword>
<evidence type="ECO:0000313" key="7">
    <source>
        <dbReference type="EMBL" id="TDW75507.1"/>
    </source>
</evidence>
<accession>A0A4V3GHB8</accession>
<dbReference type="RefSeq" id="WP_134097752.1">
    <property type="nucleotide sequence ID" value="NZ_SODP01000001.1"/>
</dbReference>
<feature type="compositionally biased region" description="Low complexity" evidence="3">
    <location>
        <begin position="510"/>
        <end position="523"/>
    </location>
</feature>
<proteinExistence type="inferred from homology"/>
<evidence type="ECO:0000259" key="5">
    <source>
        <dbReference type="Pfam" id="PF00561"/>
    </source>
</evidence>
<dbReference type="InterPro" id="IPR000073">
    <property type="entry name" value="AB_hydrolase_1"/>
</dbReference>
<evidence type="ECO:0000256" key="1">
    <source>
        <dbReference type="ARBA" id="ARBA00010088"/>
    </source>
</evidence>
<dbReference type="Pfam" id="PF00561">
    <property type="entry name" value="Abhydrolase_1"/>
    <property type="match status" value="1"/>
</dbReference>
<comment type="caution">
    <text evidence="7">The sequence shown here is derived from an EMBL/GenBank/DDBJ whole genome shotgun (WGS) entry which is preliminary data.</text>
</comment>
<dbReference type="Gene3D" id="3.40.50.1820">
    <property type="entry name" value="alpha/beta hydrolase"/>
    <property type="match status" value="1"/>
</dbReference>
<dbReference type="EMBL" id="SODP01000001">
    <property type="protein sequence ID" value="TDW75507.1"/>
    <property type="molecule type" value="Genomic_DNA"/>
</dbReference>
<evidence type="ECO:0000313" key="8">
    <source>
        <dbReference type="Proteomes" id="UP000295146"/>
    </source>
</evidence>
<dbReference type="PANTHER" id="PTHR43248:SF25">
    <property type="entry name" value="AB HYDROLASE-1 DOMAIN-CONTAINING PROTEIN-RELATED"/>
    <property type="match status" value="1"/>
</dbReference>
<dbReference type="OrthoDB" id="3930934at2"/>